<accession>L0AZ84</accession>
<evidence type="ECO:0000313" key="1">
    <source>
        <dbReference type="EMBL" id="AFZ80326.1"/>
    </source>
</evidence>
<dbReference type="EMBL" id="CP001669">
    <property type="protein sequence ID" value="AFZ80326.1"/>
    <property type="molecule type" value="Genomic_DNA"/>
</dbReference>
<dbReference type="RefSeq" id="XP_004829992.1">
    <property type="nucleotide sequence ID" value="XM_004829935.1"/>
</dbReference>
<dbReference type="GeneID" id="15803893"/>
<dbReference type="Proteomes" id="UP000031512">
    <property type="component" value="Chromosome 1"/>
</dbReference>
<dbReference type="KEGG" id="beq:BEWA_031790"/>
<proteinExistence type="predicted"/>
<sequence length="163" mass="19636">MMLIVFGNFRYFSNTFSRGFDYGLLNGYFGQQWRSFKLLEVLTGSHLEEYRPKINWRINHNNVQDWLSSILYRRAMGPSLATISSPLGIRSFLEKLTYLFNKLRNDKKHRKRAFPKRGYWRRTHAMLRKDNRIKYAYALEGIDYEMIEKLERGEIPDIKTLKR</sequence>
<dbReference type="AlphaFoldDB" id="L0AZ84"/>
<dbReference type="OrthoDB" id="354856at2759"/>
<evidence type="ECO:0000313" key="2">
    <source>
        <dbReference type="Proteomes" id="UP000031512"/>
    </source>
</evidence>
<reference evidence="1 2" key="1">
    <citation type="journal article" date="2012" name="BMC Genomics">
        <title>Comparative genomic analysis and phylogenetic position of Theileria equi.</title>
        <authorList>
            <person name="Kappmeyer L.S."/>
            <person name="Thiagarajan M."/>
            <person name="Herndon D.R."/>
            <person name="Ramsay J.D."/>
            <person name="Caler E."/>
            <person name="Djikeng A."/>
            <person name="Gillespie J.J."/>
            <person name="Lau A.O."/>
            <person name="Roalson E.H."/>
            <person name="Silva J.C."/>
            <person name="Silva M.G."/>
            <person name="Suarez C.E."/>
            <person name="Ueti M.W."/>
            <person name="Nene V.M."/>
            <person name="Mealey R.H."/>
            <person name="Knowles D.P."/>
            <person name="Brayton K.A."/>
        </authorList>
    </citation>
    <scope>NUCLEOTIDE SEQUENCE [LARGE SCALE GENOMIC DNA]</scope>
    <source>
        <strain evidence="1 2">WA</strain>
    </source>
</reference>
<organism evidence="1 2">
    <name type="scientific">Theileria equi strain WA</name>
    <dbReference type="NCBI Taxonomy" id="1537102"/>
    <lineage>
        <taxon>Eukaryota</taxon>
        <taxon>Sar</taxon>
        <taxon>Alveolata</taxon>
        <taxon>Apicomplexa</taxon>
        <taxon>Aconoidasida</taxon>
        <taxon>Piroplasmida</taxon>
        <taxon>Theileriidae</taxon>
        <taxon>Theileria</taxon>
    </lineage>
</organism>
<dbReference type="VEuPathDB" id="PiroplasmaDB:BEWA_031790"/>
<gene>
    <name evidence="1" type="ORF">BEWA_031790</name>
</gene>
<protein>
    <submittedName>
        <fullName evidence="1">Uncharacterized protein</fullName>
    </submittedName>
</protein>
<name>L0AZ84_THEEQ</name>
<dbReference type="eggNOG" id="ENOG502T13R">
    <property type="taxonomic scope" value="Eukaryota"/>
</dbReference>
<keyword evidence="2" id="KW-1185">Reference proteome</keyword>